<evidence type="ECO:0000313" key="3">
    <source>
        <dbReference type="EMBL" id="MBO8467904.1"/>
    </source>
</evidence>
<evidence type="ECO:0000259" key="1">
    <source>
        <dbReference type="Pfam" id="PF13004"/>
    </source>
</evidence>
<dbReference type="InterPro" id="IPR024361">
    <property type="entry name" value="BACON"/>
</dbReference>
<sequence length="794" mass="84933">MKIRHLFFAMMAAASVLVSCEEKEENLGAPEITLDPATLEFGETGGADNAQTLTVTSTRDWTIEQDEKYDWVTVSPSEGQASSEPQTVTVTVTDNTQSDRTATIRFTATNGTVYKDLTVRQTGPEAAVYTTLAEVREMAPADPNTSESVTLGDDVRVKVTVVSNHDVLQNLTSGANVYVQDETAGIMIRFSGSAKELNTFGKQLEIDLSGQKIGYYQTAMQINNVPLENAVLLNDGEVIDVEPKSISVQDLIDNTYESQYVAVQNVQVAEKDLGKNFVEGDSYTSITFEDAEGNDFVVFSTNYSDALKDTKVPEGSGVLEGIASINKSNPQIILTQLSDIDGLTGARFEGTEPDPVSGSIADVINAEEDTPATTEGVVAGIYKSGMVITDGTDNLLVYNDQSNFVAPDVKIGDKVSVSGTRASYGELPQLKASYDDIKVISSGNAVEYPEPIVVTGANISSFDKSVCSYFQYTGTLSVSGNYYNVAIDGTSVQGSLSYPLDELNLSEYEGVEATYEGYYCGGNNDKYLNMLVVKVSSSGETPEPEPGEPVKATVAEFLAAPVSSTQYYILTGTMSNIVNTTFGNFTLTDETGSVYVYGLTKEQLESNDKSFSSLGLKEGDIVTICGTRDEYNGNAQVGGPAYYISHEAGEEPEPDPDSPFTSNVTWTLGNKAYTQKANINGGGPYDVLKLGTTDVIGDATITIPAGTKSVEFYAVAWKGTTATLSFEIAGTQFGTQEVKGNDGASGNPTYTITVTDDDHYVVNSPMAAPTEMEVKVTTAGKGRVILWGIKAITE</sequence>
<proteinExistence type="predicted"/>
<comment type="caution">
    <text evidence="3">The sequence shown here is derived from an EMBL/GenBank/DDBJ whole genome shotgun (WGS) entry which is preliminary data.</text>
</comment>
<dbReference type="Gene3D" id="2.60.40.10">
    <property type="entry name" value="Immunoglobulins"/>
    <property type="match status" value="1"/>
</dbReference>
<name>A0A9D9I9U1_9BACT</name>
<reference evidence="3" key="1">
    <citation type="submission" date="2020-10" db="EMBL/GenBank/DDBJ databases">
        <authorList>
            <person name="Gilroy R."/>
        </authorList>
    </citation>
    <scope>NUCLEOTIDE SEQUENCE</scope>
    <source>
        <strain evidence="3">B1-15692</strain>
    </source>
</reference>
<dbReference type="CDD" id="cd14948">
    <property type="entry name" value="BACON"/>
    <property type="match status" value="1"/>
</dbReference>
<accession>A0A9D9I9U1</accession>
<evidence type="ECO:0000313" key="4">
    <source>
        <dbReference type="Proteomes" id="UP000823660"/>
    </source>
</evidence>
<evidence type="ECO:0000259" key="2">
    <source>
        <dbReference type="Pfam" id="PF18942"/>
    </source>
</evidence>
<dbReference type="InterPro" id="IPR043744">
    <property type="entry name" value="DUF5689"/>
</dbReference>
<organism evidence="3 4">
    <name type="scientific">Candidatus Cryptobacteroides faecipullorum</name>
    <dbReference type="NCBI Taxonomy" id="2840764"/>
    <lineage>
        <taxon>Bacteria</taxon>
        <taxon>Pseudomonadati</taxon>
        <taxon>Bacteroidota</taxon>
        <taxon>Bacteroidia</taxon>
        <taxon>Bacteroidales</taxon>
        <taxon>Candidatus Cryptobacteroides</taxon>
    </lineage>
</organism>
<dbReference type="Proteomes" id="UP000823660">
    <property type="component" value="Unassembled WGS sequence"/>
</dbReference>
<feature type="domain" description="BACON" evidence="1">
    <location>
        <begin position="62"/>
        <end position="121"/>
    </location>
</feature>
<dbReference type="InterPro" id="IPR013783">
    <property type="entry name" value="Ig-like_fold"/>
</dbReference>
<dbReference type="Pfam" id="PF18942">
    <property type="entry name" value="DUF5689"/>
    <property type="match status" value="1"/>
</dbReference>
<dbReference type="Pfam" id="PF13004">
    <property type="entry name" value="BACON"/>
    <property type="match status" value="1"/>
</dbReference>
<protein>
    <recommendedName>
        <fullName evidence="5">DUF5689 domain-containing protein</fullName>
    </recommendedName>
</protein>
<reference evidence="3" key="2">
    <citation type="journal article" date="2021" name="PeerJ">
        <title>Extensive microbial diversity within the chicken gut microbiome revealed by metagenomics and culture.</title>
        <authorList>
            <person name="Gilroy R."/>
            <person name="Ravi A."/>
            <person name="Getino M."/>
            <person name="Pursley I."/>
            <person name="Horton D.L."/>
            <person name="Alikhan N.F."/>
            <person name="Baker D."/>
            <person name="Gharbi K."/>
            <person name="Hall N."/>
            <person name="Watson M."/>
            <person name="Adriaenssens E.M."/>
            <person name="Foster-Nyarko E."/>
            <person name="Jarju S."/>
            <person name="Secka A."/>
            <person name="Antonio M."/>
            <person name="Oren A."/>
            <person name="Chaudhuri R.R."/>
            <person name="La Ragione R."/>
            <person name="Hildebrand F."/>
            <person name="Pallen M.J."/>
        </authorList>
    </citation>
    <scope>NUCLEOTIDE SEQUENCE</scope>
    <source>
        <strain evidence="3">B1-15692</strain>
    </source>
</reference>
<evidence type="ECO:0008006" key="5">
    <source>
        <dbReference type="Google" id="ProtNLM"/>
    </source>
</evidence>
<feature type="domain" description="DUF5689" evidence="2">
    <location>
        <begin position="129"/>
        <end position="340"/>
    </location>
</feature>
<dbReference type="PROSITE" id="PS51257">
    <property type="entry name" value="PROKAR_LIPOPROTEIN"/>
    <property type="match status" value="1"/>
</dbReference>
<dbReference type="EMBL" id="JADIMH010000062">
    <property type="protein sequence ID" value="MBO8467904.1"/>
    <property type="molecule type" value="Genomic_DNA"/>
</dbReference>
<gene>
    <name evidence="3" type="ORF">IAB99_09125</name>
</gene>
<dbReference type="AlphaFoldDB" id="A0A9D9I9U1"/>